<protein>
    <recommendedName>
        <fullName evidence="10">Flagellar protein FliL</fullName>
    </recommendedName>
</protein>
<sequence length="134" mass="14912" precursor="true">MRHMFPWRSTLAILFLCSLLVPVSAAQESFRPYIALDPPLVVNLANPTRAQYLQIVAELQVESPEDAAAVQTHMPVIRDTLLVFFGGRDPAEVRPVENREELRAEALGAIRAALETHSGRPAVDALYFTSFLIQ</sequence>
<gene>
    <name evidence="12" type="ordered locus">Tgr7_0694</name>
</gene>
<dbReference type="Pfam" id="PF03748">
    <property type="entry name" value="FliL"/>
    <property type="match status" value="1"/>
</dbReference>
<organism evidence="12 13">
    <name type="scientific">Thioalkalivibrio sulfidiphilus (strain HL-EbGR7)</name>
    <dbReference type="NCBI Taxonomy" id="396588"/>
    <lineage>
        <taxon>Bacteria</taxon>
        <taxon>Pseudomonadati</taxon>
        <taxon>Pseudomonadota</taxon>
        <taxon>Gammaproteobacteria</taxon>
        <taxon>Chromatiales</taxon>
        <taxon>Ectothiorhodospiraceae</taxon>
        <taxon>Thioalkalivibrio</taxon>
    </lineage>
</organism>
<dbReference type="STRING" id="396588.Tgr7_0694"/>
<keyword evidence="5 10" id="KW-0145">Chemotaxis</keyword>
<evidence type="ECO:0000256" key="9">
    <source>
        <dbReference type="ARBA" id="ARBA00023136"/>
    </source>
</evidence>
<evidence type="ECO:0000256" key="7">
    <source>
        <dbReference type="ARBA" id="ARBA00022779"/>
    </source>
</evidence>
<keyword evidence="8" id="KW-1133">Transmembrane helix</keyword>
<comment type="similarity">
    <text evidence="3 10">Belongs to the FliL family.</text>
</comment>
<dbReference type="GO" id="GO:0005886">
    <property type="term" value="C:plasma membrane"/>
    <property type="evidence" value="ECO:0007669"/>
    <property type="project" value="UniProtKB-SubCell"/>
</dbReference>
<dbReference type="PANTHER" id="PTHR35091">
    <property type="entry name" value="FLAGELLAR PROTEIN FLIL"/>
    <property type="match status" value="1"/>
</dbReference>
<comment type="subcellular location">
    <subcellularLocation>
        <location evidence="10">Cell inner membrane</location>
    </subcellularLocation>
    <subcellularLocation>
        <location evidence="2">Cell membrane</location>
        <topology evidence="2">Single-pass membrane protein</topology>
    </subcellularLocation>
</comment>
<dbReference type="EMBL" id="CP001339">
    <property type="protein sequence ID" value="ACL71786.1"/>
    <property type="molecule type" value="Genomic_DNA"/>
</dbReference>
<dbReference type="Proteomes" id="UP000002383">
    <property type="component" value="Chromosome"/>
</dbReference>
<reference evidence="12 13" key="1">
    <citation type="journal article" date="2011" name="Stand. Genomic Sci.">
        <title>Complete genome sequence of 'Thioalkalivibrio sulfidophilus' HL-EbGr7.</title>
        <authorList>
            <person name="Muyzer G."/>
            <person name="Sorokin D.Y."/>
            <person name="Mavromatis K."/>
            <person name="Lapidus A."/>
            <person name="Clum A."/>
            <person name="Ivanova N."/>
            <person name="Pati A."/>
            <person name="d'Haeseleer P."/>
            <person name="Woyke T."/>
            <person name="Kyrpides N.C."/>
        </authorList>
    </citation>
    <scope>NUCLEOTIDE SEQUENCE [LARGE SCALE GENOMIC DNA]</scope>
    <source>
        <strain evidence="12 13">HL-EbGR7</strain>
    </source>
</reference>
<keyword evidence="9 10" id="KW-0472">Membrane</keyword>
<evidence type="ECO:0000256" key="8">
    <source>
        <dbReference type="ARBA" id="ARBA00022989"/>
    </source>
</evidence>
<evidence type="ECO:0000313" key="12">
    <source>
        <dbReference type="EMBL" id="ACL71786.1"/>
    </source>
</evidence>
<evidence type="ECO:0000256" key="2">
    <source>
        <dbReference type="ARBA" id="ARBA00004162"/>
    </source>
</evidence>
<dbReference type="OrthoDB" id="5616092at2"/>
<keyword evidence="6" id="KW-0812">Transmembrane</keyword>
<dbReference type="PANTHER" id="PTHR35091:SF2">
    <property type="entry name" value="FLAGELLAR PROTEIN FLIL"/>
    <property type="match status" value="1"/>
</dbReference>
<evidence type="ECO:0000313" key="13">
    <source>
        <dbReference type="Proteomes" id="UP000002383"/>
    </source>
</evidence>
<dbReference type="InterPro" id="IPR005503">
    <property type="entry name" value="FliL"/>
</dbReference>
<keyword evidence="11" id="KW-0732">Signal</keyword>
<dbReference type="KEGG" id="tgr:Tgr7_0694"/>
<dbReference type="GO" id="GO:0071978">
    <property type="term" value="P:bacterial-type flagellum-dependent swarming motility"/>
    <property type="evidence" value="ECO:0007669"/>
    <property type="project" value="TreeGrafter"/>
</dbReference>
<comment type="function">
    <text evidence="1 10">Controls the rotational direction of flagella during chemotaxis.</text>
</comment>
<accession>B8GMF4</accession>
<evidence type="ECO:0000256" key="4">
    <source>
        <dbReference type="ARBA" id="ARBA00022475"/>
    </source>
</evidence>
<evidence type="ECO:0000256" key="11">
    <source>
        <dbReference type="SAM" id="SignalP"/>
    </source>
</evidence>
<dbReference type="AlphaFoldDB" id="B8GMF4"/>
<dbReference type="RefSeq" id="WP_012637274.1">
    <property type="nucleotide sequence ID" value="NC_011901.1"/>
</dbReference>
<keyword evidence="7 10" id="KW-0283">Flagellar rotation</keyword>
<keyword evidence="12" id="KW-0966">Cell projection</keyword>
<keyword evidence="12" id="KW-0282">Flagellum</keyword>
<evidence type="ECO:0000256" key="3">
    <source>
        <dbReference type="ARBA" id="ARBA00008281"/>
    </source>
</evidence>
<dbReference type="HOGENOM" id="CLU_099018_10_3_6"/>
<evidence type="ECO:0000256" key="6">
    <source>
        <dbReference type="ARBA" id="ARBA00022692"/>
    </source>
</evidence>
<name>B8GMF4_THISH</name>
<dbReference type="eggNOG" id="COG1580">
    <property type="taxonomic scope" value="Bacteria"/>
</dbReference>
<feature type="chain" id="PRO_5002870515" description="Flagellar protein FliL" evidence="11">
    <location>
        <begin position="26"/>
        <end position="134"/>
    </location>
</feature>
<keyword evidence="4" id="KW-1003">Cell membrane</keyword>
<keyword evidence="10" id="KW-0997">Cell inner membrane</keyword>
<dbReference type="GO" id="GO:0009425">
    <property type="term" value="C:bacterial-type flagellum basal body"/>
    <property type="evidence" value="ECO:0007669"/>
    <property type="project" value="InterPro"/>
</dbReference>
<proteinExistence type="inferred from homology"/>
<feature type="signal peptide" evidence="11">
    <location>
        <begin position="1"/>
        <end position="25"/>
    </location>
</feature>
<keyword evidence="12" id="KW-0969">Cilium</keyword>
<evidence type="ECO:0000256" key="10">
    <source>
        <dbReference type="RuleBase" id="RU364125"/>
    </source>
</evidence>
<keyword evidence="13" id="KW-1185">Reference proteome</keyword>
<evidence type="ECO:0000256" key="5">
    <source>
        <dbReference type="ARBA" id="ARBA00022500"/>
    </source>
</evidence>
<dbReference type="GO" id="GO:0006935">
    <property type="term" value="P:chemotaxis"/>
    <property type="evidence" value="ECO:0007669"/>
    <property type="project" value="UniProtKB-KW"/>
</dbReference>
<evidence type="ECO:0000256" key="1">
    <source>
        <dbReference type="ARBA" id="ARBA00002254"/>
    </source>
</evidence>